<evidence type="ECO:0000313" key="5">
    <source>
        <dbReference type="EMBL" id="GAA3584994.1"/>
    </source>
</evidence>
<dbReference type="InterPro" id="IPR001034">
    <property type="entry name" value="DeoR_HTH"/>
</dbReference>
<protein>
    <submittedName>
        <fullName evidence="5">WYL domain-containing protein</fullName>
    </submittedName>
</protein>
<gene>
    <name evidence="5" type="ORF">GCM10022222_82020</name>
</gene>
<organism evidence="5 6">
    <name type="scientific">Amycolatopsis ultiminotia</name>
    <dbReference type="NCBI Taxonomy" id="543629"/>
    <lineage>
        <taxon>Bacteria</taxon>
        <taxon>Bacillati</taxon>
        <taxon>Actinomycetota</taxon>
        <taxon>Actinomycetes</taxon>
        <taxon>Pseudonocardiales</taxon>
        <taxon>Pseudonocardiaceae</taxon>
        <taxon>Amycolatopsis</taxon>
    </lineage>
</organism>
<accession>A0ABP6YLR9</accession>
<proteinExistence type="predicted"/>
<keyword evidence="1" id="KW-0805">Transcription regulation</keyword>
<keyword evidence="3" id="KW-0804">Transcription</keyword>
<sequence>MAGSPSSRMLKLLSLLQTRRDWPGRVLSERLDVSDRTVRRDIDQLRDLGYRIVAIKGPDGGYRLDAGSQLPPLLFDDDQAVAIAIALQVAATSGAADGEAALRALATVRQVLPSRLRHRTEGVSFTSLPSDAATTVDTGVLVAVSAAVRAHQVLRFDYASPGRDPDAAPSRRRAEPHHVVFGNGRWYLVAWDLDLGDWRVYRLDRLTVGIPTGPRFTPRTVPGGDVRDFLAGRFKGSDRGNTWPCTGEAVLGLPARKAIPFVRDGIVEQVDRDRCRLIVGSWSWVALAASLGRFDAAIIDVAPRELADAFDLLAHRFAEAAATQPT</sequence>
<keyword evidence="6" id="KW-1185">Reference proteome</keyword>
<dbReference type="InterPro" id="IPR036388">
    <property type="entry name" value="WH-like_DNA-bd_sf"/>
</dbReference>
<dbReference type="PROSITE" id="PS52050">
    <property type="entry name" value="WYL"/>
    <property type="match status" value="1"/>
</dbReference>
<dbReference type="EMBL" id="BAAAZN010000030">
    <property type="protein sequence ID" value="GAA3584994.1"/>
    <property type="molecule type" value="Genomic_DNA"/>
</dbReference>
<dbReference type="Proteomes" id="UP001500689">
    <property type="component" value="Unassembled WGS sequence"/>
</dbReference>
<feature type="domain" description="HTH deoR-type" evidence="4">
    <location>
        <begin position="5"/>
        <end position="64"/>
    </location>
</feature>
<dbReference type="Pfam" id="PF08279">
    <property type="entry name" value="HTH_11"/>
    <property type="match status" value="1"/>
</dbReference>
<dbReference type="PANTHER" id="PTHR34580:SF3">
    <property type="entry name" value="PROTEIN PAFB"/>
    <property type="match status" value="1"/>
</dbReference>
<evidence type="ECO:0000256" key="3">
    <source>
        <dbReference type="ARBA" id="ARBA00023163"/>
    </source>
</evidence>
<name>A0ABP6YLR9_9PSEU</name>
<dbReference type="InterPro" id="IPR018356">
    <property type="entry name" value="Tscrpt_reg_HTH_DeoR_CS"/>
</dbReference>
<dbReference type="InterPro" id="IPR013196">
    <property type="entry name" value="HTH_11"/>
</dbReference>
<evidence type="ECO:0000256" key="2">
    <source>
        <dbReference type="ARBA" id="ARBA00023125"/>
    </source>
</evidence>
<dbReference type="Gene3D" id="1.10.10.10">
    <property type="entry name" value="Winged helix-like DNA-binding domain superfamily/Winged helix DNA-binding domain"/>
    <property type="match status" value="1"/>
</dbReference>
<evidence type="ECO:0000313" key="6">
    <source>
        <dbReference type="Proteomes" id="UP001500689"/>
    </source>
</evidence>
<evidence type="ECO:0000256" key="1">
    <source>
        <dbReference type="ARBA" id="ARBA00023015"/>
    </source>
</evidence>
<dbReference type="SUPFAM" id="SSF46785">
    <property type="entry name" value="Winged helix' DNA-binding domain"/>
    <property type="match status" value="1"/>
</dbReference>
<reference evidence="6" key="1">
    <citation type="journal article" date="2019" name="Int. J. Syst. Evol. Microbiol.">
        <title>The Global Catalogue of Microorganisms (GCM) 10K type strain sequencing project: providing services to taxonomists for standard genome sequencing and annotation.</title>
        <authorList>
            <consortium name="The Broad Institute Genomics Platform"/>
            <consortium name="The Broad Institute Genome Sequencing Center for Infectious Disease"/>
            <person name="Wu L."/>
            <person name="Ma J."/>
        </authorList>
    </citation>
    <scope>NUCLEOTIDE SEQUENCE [LARGE SCALE GENOMIC DNA]</scope>
    <source>
        <strain evidence="6">JCM 16898</strain>
    </source>
</reference>
<evidence type="ECO:0000259" key="4">
    <source>
        <dbReference type="PROSITE" id="PS51000"/>
    </source>
</evidence>
<comment type="caution">
    <text evidence="5">The sequence shown here is derived from an EMBL/GenBank/DDBJ whole genome shotgun (WGS) entry which is preliminary data.</text>
</comment>
<dbReference type="InterPro" id="IPR051534">
    <property type="entry name" value="CBASS_pafABC_assoc_protein"/>
</dbReference>
<dbReference type="PROSITE" id="PS00894">
    <property type="entry name" value="HTH_DEOR_1"/>
    <property type="match status" value="1"/>
</dbReference>
<dbReference type="Pfam" id="PF13280">
    <property type="entry name" value="WYL"/>
    <property type="match status" value="1"/>
</dbReference>
<dbReference type="PROSITE" id="PS51000">
    <property type="entry name" value="HTH_DEOR_2"/>
    <property type="match status" value="1"/>
</dbReference>
<keyword evidence="2" id="KW-0238">DNA-binding</keyword>
<dbReference type="InterPro" id="IPR036390">
    <property type="entry name" value="WH_DNA-bd_sf"/>
</dbReference>
<dbReference type="PANTHER" id="PTHR34580">
    <property type="match status" value="1"/>
</dbReference>
<dbReference type="InterPro" id="IPR026881">
    <property type="entry name" value="WYL_dom"/>
</dbReference>